<dbReference type="EMBL" id="FOUB01000061">
    <property type="protein sequence ID" value="SFM85227.1"/>
    <property type="molecule type" value="Genomic_DNA"/>
</dbReference>
<evidence type="ECO:0000313" key="2">
    <source>
        <dbReference type="Proteomes" id="UP000183287"/>
    </source>
</evidence>
<dbReference type="Proteomes" id="UP000183287">
    <property type="component" value="Unassembled WGS sequence"/>
</dbReference>
<proteinExistence type="predicted"/>
<keyword evidence="2" id="KW-1185">Reference proteome</keyword>
<reference evidence="2" key="1">
    <citation type="submission" date="2016-10" db="EMBL/GenBank/DDBJ databases">
        <authorList>
            <person name="Varghese N."/>
            <person name="Submissions S."/>
        </authorList>
    </citation>
    <scope>NUCLEOTIDE SEQUENCE [LARGE SCALE GENOMIC DNA]</scope>
    <source>
        <strain evidence="2">Nm44</strain>
    </source>
</reference>
<dbReference type="GO" id="GO:0003677">
    <property type="term" value="F:DNA binding"/>
    <property type="evidence" value="ECO:0007669"/>
    <property type="project" value="InterPro"/>
</dbReference>
<protein>
    <submittedName>
        <fullName evidence="1">Uncharacterized protein</fullName>
    </submittedName>
</protein>
<name>A0A1I4U8G6_9PROT</name>
<sequence>MAEQKQLKKARLKAWFFTKQAAKLIGVKKIAWQRWEEQAGRKTEIPFYCWELFAKNWSTF</sequence>
<dbReference type="RefSeq" id="WP_074906681.1">
    <property type="nucleotide sequence ID" value="NZ_FOUB01000061.1"/>
</dbReference>
<organism evidence="1 2">
    <name type="scientific">Nitrosomonas communis</name>
    <dbReference type="NCBI Taxonomy" id="44574"/>
    <lineage>
        <taxon>Bacteria</taxon>
        <taxon>Pseudomonadati</taxon>
        <taxon>Pseudomonadota</taxon>
        <taxon>Betaproteobacteria</taxon>
        <taxon>Nitrosomonadales</taxon>
        <taxon>Nitrosomonadaceae</taxon>
        <taxon>Nitrosomonas</taxon>
    </lineage>
</organism>
<dbReference type="InterPro" id="IPR010982">
    <property type="entry name" value="Lambda_DNA-bd_dom_sf"/>
</dbReference>
<gene>
    <name evidence="1" type="ORF">SAMN05421863_10618</name>
</gene>
<dbReference type="Gene3D" id="1.10.260.40">
    <property type="entry name" value="lambda repressor-like DNA-binding domains"/>
    <property type="match status" value="1"/>
</dbReference>
<evidence type="ECO:0000313" key="1">
    <source>
        <dbReference type="EMBL" id="SFM85227.1"/>
    </source>
</evidence>
<dbReference type="AlphaFoldDB" id="A0A1I4U8G6"/>
<accession>A0A1I4U8G6</accession>
<dbReference type="OrthoDB" id="9923060at2"/>